<keyword evidence="2" id="KW-0255">Endonuclease</keyword>
<organism evidence="2">
    <name type="scientific">Ophiognomonia clavigignenti-juglandacearum</name>
    <dbReference type="NCBI Taxonomy" id="218668"/>
    <lineage>
        <taxon>Eukaryota</taxon>
        <taxon>Fungi</taxon>
        <taxon>Dikarya</taxon>
        <taxon>Ascomycota</taxon>
        <taxon>Pezizomycotina</taxon>
        <taxon>Sordariomycetes</taxon>
        <taxon>Sordariomycetidae</taxon>
        <taxon>Diaporthales</taxon>
        <taxon>Gnomoniaceae</taxon>
        <taxon>Ophiognomonia</taxon>
    </lineage>
</organism>
<dbReference type="InterPro" id="IPR051289">
    <property type="entry name" value="LAGLIDADG_Endonuclease"/>
</dbReference>
<feature type="domain" description="Homing endonuclease LAGLIDADG" evidence="1">
    <location>
        <begin position="338"/>
        <end position="452"/>
    </location>
</feature>
<dbReference type="GO" id="GO:0004519">
    <property type="term" value="F:endonuclease activity"/>
    <property type="evidence" value="ECO:0007669"/>
    <property type="project" value="UniProtKB-KW"/>
</dbReference>
<gene>
    <name evidence="2" type="primary">orf480</name>
</gene>
<dbReference type="InterPro" id="IPR004860">
    <property type="entry name" value="LAGLIDADG_dom"/>
</dbReference>
<keyword evidence="2" id="KW-0496">Mitochondrion</keyword>
<dbReference type="EMBL" id="KY575058">
    <property type="protein sequence ID" value="ATI20590.1"/>
    <property type="molecule type" value="Genomic_DNA"/>
</dbReference>
<proteinExistence type="predicted"/>
<accession>A0A2C9DSE7</accession>
<dbReference type="SUPFAM" id="SSF55608">
    <property type="entry name" value="Homing endonucleases"/>
    <property type="match status" value="2"/>
</dbReference>
<sequence length="480" mass="53857">MLWNCGKSHVINVNPSSICKNIMIELNHPLILDLITGTKTSHHGLPWGVGYLLQGPAKGTIISNSGDTLKLLIPSSIWKYICGWIFSGVVIIQKILEKVMGNRGSKSVMPNKGIIVKEQRVDGISLNQKSSDLGLRCILLGFEKNFWVRILSKQINKERYYTVTSGPITNSLNISPWFFTGFADAEGSFSILMQANSKYATGWRVKPLFTIGLNKRDMQILKDIQSFLGVGKIHVHGKESIQYRVDSIKELQVIINHFENYPLITAKWSDYILFKKAFDLILLKEHLSKEGLLKLVGIKSHLNLGLSKALQEAFTDWKELAMDRPLYIFNSIPNPFWMAGFASGDSSFNIKTSISSTSLMSKRVQLRFGIGLNIREKALILHLPAYFGIQLTDKSSGLGGASLPVKNVYLKDNVAIFEVVKFSDITDKIIPFFENYPIQGQKSLDLLSFIEAAVIIQSKDHLTSKGLEKILDLKAKMNKY</sequence>
<evidence type="ECO:0000313" key="2">
    <source>
        <dbReference type="EMBL" id="ATI20590.1"/>
    </source>
</evidence>
<protein>
    <submittedName>
        <fullName evidence="2">LAGLIDADG endonuclease</fullName>
    </submittedName>
</protein>
<evidence type="ECO:0000259" key="1">
    <source>
        <dbReference type="Pfam" id="PF00961"/>
    </source>
</evidence>
<dbReference type="Gene3D" id="3.10.28.10">
    <property type="entry name" value="Homing endonucleases"/>
    <property type="match status" value="2"/>
</dbReference>
<reference evidence="2" key="1">
    <citation type="submission" date="2017-02" db="EMBL/GenBank/DDBJ databases">
        <title>Fungal Comparative Genomics of Melanconis species and Ophiognomonia clavigignenti-juglandacearum at Different Phylogenetic Distances.</title>
        <authorList>
            <person name="Demers J.E."/>
            <person name="Castlebury L.A."/>
        </authorList>
    </citation>
    <scope>NUCLEOTIDE SEQUENCE</scope>
    <source>
        <strain evidence="2">ATCC36624</strain>
    </source>
</reference>
<feature type="domain" description="Homing endonuclease LAGLIDADG" evidence="1">
    <location>
        <begin position="180"/>
        <end position="277"/>
    </location>
</feature>
<geneLocation type="mitochondrion" evidence="2"/>
<dbReference type="Pfam" id="PF00961">
    <property type="entry name" value="LAGLIDADG_1"/>
    <property type="match status" value="2"/>
</dbReference>
<keyword evidence="2" id="KW-0540">Nuclease</keyword>
<keyword evidence="2" id="KW-0378">Hydrolase</keyword>
<dbReference type="PANTHER" id="PTHR36181:SF4">
    <property type="entry name" value="LAGLIDADG ENDONUCLEASE"/>
    <property type="match status" value="1"/>
</dbReference>
<name>A0A2C9DSE7_9PEZI</name>
<dbReference type="PANTHER" id="PTHR36181">
    <property type="entry name" value="INTRON-ENCODED ENDONUCLEASE AI3-RELATED"/>
    <property type="match status" value="1"/>
</dbReference>
<dbReference type="GO" id="GO:0005739">
    <property type="term" value="C:mitochondrion"/>
    <property type="evidence" value="ECO:0007669"/>
    <property type="project" value="UniProtKB-ARBA"/>
</dbReference>
<dbReference type="AlphaFoldDB" id="A0A2C9DSE7"/>
<dbReference type="InterPro" id="IPR027434">
    <property type="entry name" value="Homing_endonucl"/>
</dbReference>